<gene>
    <name evidence="1" type="ORF">RCOM_1652590</name>
</gene>
<reference evidence="2" key="1">
    <citation type="journal article" date="2010" name="Nat. Biotechnol.">
        <title>Draft genome sequence of the oilseed species Ricinus communis.</title>
        <authorList>
            <person name="Chan A.P."/>
            <person name="Crabtree J."/>
            <person name="Zhao Q."/>
            <person name="Lorenzi H."/>
            <person name="Orvis J."/>
            <person name="Puiu D."/>
            <person name="Melake-Berhan A."/>
            <person name="Jones K.M."/>
            <person name="Redman J."/>
            <person name="Chen G."/>
            <person name="Cahoon E.B."/>
            <person name="Gedil M."/>
            <person name="Stanke M."/>
            <person name="Haas B.J."/>
            <person name="Wortman J.R."/>
            <person name="Fraser-Liggett C.M."/>
            <person name="Ravel J."/>
            <person name="Rabinowicz P.D."/>
        </authorList>
    </citation>
    <scope>NUCLEOTIDE SEQUENCE [LARGE SCALE GENOMIC DNA]</scope>
    <source>
        <strain evidence="2">cv. Hale</strain>
    </source>
</reference>
<organism evidence="1 2">
    <name type="scientific">Ricinus communis</name>
    <name type="common">Castor bean</name>
    <dbReference type="NCBI Taxonomy" id="3988"/>
    <lineage>
        <taxon>Eukaryota</taxon>
        <taxon>Viridiplantae</taxon>
        <taxon>Streptophyta</taxon>
        <taxon>Embryophyta</taxon>
        <taxon>Tracheophyta</taxon>
        <taxon>Spermatophyta</taxon>
        <taxon>Magnoliopsida</taxon>
        <taxon>eudicotyledons</taxon>
        <taxon>Gunneridae</taxon>
        <taxon>Pentapetalae</taxon>
        <taxon>rosids</taxon>
        <taxon>fabids</taxon>
        <taxon>Malpighiales</taxon>
        <taxon>Euphorbiaceae</taxon>
        <taxon>Acalyphoideae</taxon>
        <taxon>Acalypheae</taxon>
        <taxon>Ricinus</taxon>
    </lineage>
</organism>
<dbReference type="AlphaFoldDB" id="B9RSB1"/>
<accession>B9RSB1</accession>
<name>B9RSB1_RICCO</name>
<dbReference type="InParanoid" id="B9RSB1"/>
<proteinExistence type="predicted"/>
<evidence type="ECO:0000313" key="1">
    <source>
        <dbReference type="EMBL" id="EEF45754.1"/>
    </source>
</evidence>
<sequence length="60" mass="6941">MEITDEKGKEKKRRMKGLGWLISRKELVVMEQNEGGSGYNVRKQEGKFIILEKLAFDPSN</sequence>
<evidence type="ECO:0000313" key="2">
    <source>
        <dbReference type="Proteomes" id="UP000008311"/>
    </source>
</evidence>
<dbReference type="EMBL" id="EQ973808">
    <property type="protein sequence ID" value="EEF45754.1"/>
    <property type="molecule type" value="Genomic_DNA"/>
</dbReference>
<keyword evidence="2" id="KW-1185">Reference proteome</keyword>
<dbReference type="Proteomes" id="UP000008311">
    <property type="component" value="Unassembled WGS sequence"/>
</dbReference>
<protein>
    <submittedName>
        <fullName evidence="1">Uncharacterized protein</fullName>
    </submittedName>
</protein>